<dbReference type="PRINTS" id="PR00411">
    <property type="entry name" value="PNDRDTASEI"/>
</dbReference>
<dbReference type="PANTHER" id="PTHR42887:SF2">
    <property type="entry name" value="OS12G0638800 PROTEIN"/>
    <property type="match status" value="1"/>
</dbReference>
<keyword evidence="7" id="KW-1185">Reference proteome</keyword>
<evidence type="ECO:0000256" key="1">
    <source>
        <dbReference type="ARBA" id="ARBA00001974"/>
    </source>
</evidence>
<evidence type="ECO:0000256" key="3">
    <source>
        <dbReference type="ARBA" id="ARBA00022827"/>
    </source>
</evidence>
<evidence type="ECO:0000259" key="4">
    <source>
        <dbReference type="Pfam" id="PF03486"/>
    </source>
</evidence>
<keyword evidence="3" id="KW-0274">FAD</keyword>
<dbReference type="Pfam" id="PF22780">
    <property type="entry name" value="HI0933_like_1st"/>
    <property type="match status" value="1"/>
</dbReference>
<dbReference type="Proteomes" id="UP000502549">
    <property type="component" value="Chromosome"/>
</dbReference>
<dbReference type="Pfam" id="PF03486">
    <property type="entry name" value="HI0933_like"/>
    <property type="match status" value="1"/>
</dbReference>
<dbReference type="InterPro" id="IPR055178">
    <property type="entry name" value="RsdA/BaiN/AoA(So)-like_dom"/>
</dbReference>
<dbReference type="PRINTS" id="PR00368">
    <property type="entry name" value="FADPNR"/>
</dbReference>
<proteinExistence type="predicted"/>
<evidence type="ECO:0000256" key="2">
    <source>
        <dbReference type="ARBA" id="ARBA00022630"/>
    </source>
</evidence>
<dbReference type="SUPFAM" id="SSF160996">
    <property type="entry name" value="HI0933 insert domain-like"/>
    <property type="match status" value="1"/>
</dbReference>
<dbReference type="Gene3D" id="2.40.30.10">
    <property type="entry name" value="Translation factors"/>
    <property type="match status" value="1"/>
</dbReference>
<reference evidence="6 7" key="1">
    <citation type="submission" date="2020-02" db="EMBL/GenBank/DDBJ databases">
        <title>Complete genome sequence of Pseudomonas multiresinivorans ORNL1.</title>
        <authorList>
            <person name="Podar M."/>
        </authorList>
    </citation>
    <scope>NUCLEOTIDE SEQUENCE [LARGE SCALE GENOMIC DNA]</scope>
    <source>
        <strain evidence="7">populi</strain>
    </source>
</reference>
<dbReference type="InterPro" id="IPR036188">
    <property type="entry name" value="FAD/NAD-bd_sf"/>
</dbReference>
<dbReference type="EMBL" id="CP048833">
    <property type="protein sequence ID" value="QJP09681.1"/>
    <property type="molecule type" value="Genomic_DNA"/>
</dbReference>
<evidence type="ECO:0000313" key="6">
    <source>
        <dbReference type="EMBL" id="QJP09681.1"/>
    </source>
</evidence>
<feature type="domain" description="RsdA/BaiN/AoA(So)-like Rossmann fold-like" evidence="4">
    <location>
        <begin position="5"/>
        <end position="393"/>
    </location>
</feature>
<comment type="cofactor">
    <cofactor evidence="1">
        <name>FAD</name>
        <dbReference type="ChEBI" id="CHEBI:57692"/>
    </cofactor>
</comment>
<dbReference type="InterPro" id="IPR057661">
    <property type="entry name" value="RsdA/BaiN/AoA(So)_Rossmann"/>
</dbReference>
<sequence length="395" mass="42819">MLTSQVIIIGAGAAGLMCAMSAAARGRQVLLIDHANKAGKKILMSGGGRCNFTNMYCEPVNFLSHNPHFCKSALARFTQWDFIALVAKHGVPYHEKKLGQLFCDNKSSDILGLLLDECDQAGVDLRLDTSVSEIARLDEGGYQLQTSLGPARCESLVIATGGLSIPTLGATGFGYQIARQFGHSVLPTRAGLVPFTLTDPQLKALCTELSGTSVEDCRVSCNGQSFVENILFTHRGLSGPAILQISSYWQPGDTISIDLLPRIDLPVWLVEQQRERPNSELKTLLGELFTKKMAGLLAEQWFVSKPMKQYTPGELKAIAERLGDWQLVPAGTEGYRTAEVTLGGVDTREVSSKTLESLKSPGLYFVGEVLDVTGHLGGFNFQWAWASGYAAAQFV</sequence>
<dbReference type="KEGG" id="pmui:G4G71_17965"/>
<organism evidence="6 7">
    <name type="scientific">Pseudomonas multiresinivorans</name>
    <dbReference type="NCBI Taxonomy" id="95301"/>
    <lineage>
        <taxon>Bacteria</taxon>
        <taxon>Pseudomonadati</taxon>
        <taxon>Pseudomonadota</taxon>
        <taxon>Gammaproteobacteria</taxon>
        <taxon>Pseudomonadales</taxon>
        <taxon>Pseudomonadaceae</taxon>
        <taxon>Pseudomonas</taxon>
    </lineage>
</organism>
<evidence type="ECO:0000259" key="5">
    <source>
        <dbReference type="Pfam" id="PF22780"/>
    </source>
</evidence>
<dbReference type="InterPro" id="IPR023166">
    <property type="entry name" value="BaiN-like_dom_sf"/>
</dbReference>
<dbReference type="Gene3D" id="1.10.8.260">
    <property type="entry name" value="HI0933 insert domain-like"/>
    <property type="match status" value="1"/>
</dbReference>
<keyword evidence="2" id="KW-0285">Flavoprotein</keyword>
<accession>A0A7Z3BMN6</accession>
<dbReference type="PANTHER" id="PTHR42887">
    <property type="entry name" value="OS12G0638800 PROTEIN"/>
    <property type="match status" value="1"/>
</dbReference>
<name>A0A7Z3BMN6_9PSED</name>
<dbReference type="Gene3D" id="3.50.50.60">
    <property type="entry name" value="FAD/NAD(P)-binding domain"/>
    <property type="match status" value="1"/>
</dbReference>
<dbReference type="AlphaFoldDB" id="A0A7Z3BMN6"/>
<feature type="domain" description="RsdA/BaiN/AoA(So)-like insert" evidence="5">
    <location>
        <begin position="189"/>
        <end position="340"/>
    </location>
</feature>
<dbReference type="NCBIfam" id="TIGR00275">
    <property type="entry name" value="aminoacetone oxidase family FAD-binding enzyme"/>
    <property type="match status" value="1"/>
</dbReference>
<evidence type="ECO:0000313" key="7">
    <source>
        <dbReference type="Proteomes" id="UP000502549"/>
    </source>
</evidence>
<protein>
    <submittedName>
        <fullName evidence="6">NAD(P)/FAD-dependent oxidoreductase</fullName>
    </submittedName>
</protein>
<dbReference type="SUPFAM" id="SSF51905">
    <property type="entry name" value="FAD/NAD(P)-binding domain"/>
    <property type="match status" value="1"/>
</dbReference>
<dbReference type="InterPro" id="IPR004792">
    <property type="entry name" value="BaiN-like"/>
</dbReference>
<gene>
    <name evidence="6" type="ORF">G4G71_17965</name>
</gene>